<sequence length="87" mass="9308">MKSTLNPSPKQLAERCIVQSVLPGISCIKTTLQEEEQVGFATIDGNMVTYHAGSSAVSSGAGIFIGDYFVGLADNYDSVSITPFIRY</sequence>
<dbReference type="EMBL" id="FOOT01000006">
    <property type="protein sequence ID" value="SFH16028.1"/>
    <property type="molecule type" value="Genomic_DNA"/>
</dbReference>
<keyword evidence="2" id="KW-1185">Reference proteome</keyword>
<gene>
    <name evidence="1" type="ORF">SAMN05421739_106199</name>
</gene>
<proteinExistence type="predicted"/>
<name>A0A1I2XR91_9BACT</name>
<evidence type="ECO:0000313" key="2">
    <source>
        <dbReference type="Proteomes" id="UP000198724"/>
    </source>
</evidence>
<evidence type="ECO:0000313" key="1">
    <source>
        <dbReference type="EMBL" id="SFH16028.1"/>
    </source>
</evidence>
<dbReference type="OrthoDB" id="853600at2"/>
<dbReference type="AlphaFoldDB" id="A0A1I2XR91"/>
<organism evidence="1 2">
    <name type="scientific">Pontibacter chinhatensis</name>
    <dbReference type="NCBI Taxonomy" id="1436961"/>
    <lineage>
        <taxon>Bacteria</taxon>
        <taxon>Pseudomonadati</taxon>
        <taxon>Bacteroidota</taxon>
        <taxon>Cytophagia</taxon>
        <taxon>Cytophagales</taxon>
        <taxon>Hymenobacteraceae</taxon>
        <taxon>Pontibacter</taxon>
    </lineage>
</organism>
<reference evidence="2" key="1">
    <citation type="submission" date="2016-10" db="EMBL/GenBank/DDBJ databases">
        <authorList>
            <person name="Varghese N."/>
            <person name="Submissions S."/>
        </authorList>
    </citation>
    <scope>NUCLEOTIDE SEQUENCE [LARGE SCALE GENOMIC DNA]</scope>
    <source>
        <strain evidence="2">LP51</strain>
    </source>
</reference>
<dbReference type="Proteomes" id="UP000198724">
    <property type="component" value="Unassembled WGS sequence"/>
</dbReference>
<dbReference type="STRING" id="1436961.SAMN05421739_106199"/>
<protein>
    <submittedName>
        <fullName evidence="1">Uncharacterized protein</fullName>
    </submittedName>
</protein>
<dbReference type="RefSeq" id="WP_139217839.1">
    <property type="nucleotide sequence ID" value="NZ_FOOT01000006.1"/>
</dbReference>
<accession>A0A1I2XR91</accession>